<reference evidence="1" key="1">
    <citation type="submission" date="2020-07" db="EMBL/GenBank/DDBJ databases">
        <title>Huge and variable diversity of episymbiotic CPR bacteria and DPANN archaea in groundwater ecosystems.</title>
        <authorList>
            <person name="He C.Y."/>
            <person name="Keren R."/>
            <person name="Whittaker M."/>
            <person name="Farag I.F."/>
            <person name="Doudna J."/>
            <person name="Cate J.H.D."/>
            <person name="Banfield J.F."/>
        </authorList>
    </citation>
    <scope>NUCLEOTIDE SEQUENCE</scope>
    <source>
        <strain evidence="1">NC_groundwater_1664_Pr3_B-0.1um_52_9</strain>
    </source>
</reference>
<evidence type="ECO:0000313" key="1">
    <source>
        <dbReference type="EMBL" id="MBI5247961.1"/>
    </source>
</evidence>
<dbReference type="AlphaFoldDB" id="A0A9D6V0U6"/>
<name>A0A9D6V0U6_9BACT</name>
<proteinExistence type="predicted"/>
<sequence length="130" mass="13943">MEHRCVLLTLRSGRSLLVGIMVFAFSLASLGVTESQTTQFPDLVSYSVQGYSVDGPLEVASVASKQLILASAPENIVVSLDGKTVSVKDQYSAAAPTNALQKGKRVYVLCKGNEVVVFLLSAQRQINTDH</sequence>
<evidence type="ECO:0000313" key="2">
    <source>
        <dbReference type="Proteomes" id="UP000807825"/>
    </source>
</evidence>
<protein>
    <submittedName>
        <fullName evidence="1">Uncharacterized protein</fullName>
    </submittedName>
</protein>
<gene>
    <name evidence="1" type="ORF">HY912_00570</name>
</gene>
<dbReference type="Proteomes" id="UP000807825">
    <property type="component" value="Unassembled WGS sequence"/>
</dbReference>
<organism evidence="1 2">
    <name type="scientific">Desulfomonile tiedjei</name>
    <dbReference type="NCBI Taxonomy" id="2358"/>
    <lineage>
        <taxon>Bacteria</taxon>
        <taxon>Pseudomonadati</taxon>
        <taxon>Thermodesulfobacteriota</taxon>
        <taxon>Desulfomonilia</taxon>
        <taxon>Desulfomonilales</taxon>
        <taxon>Desulfomonilaceae</taxon>
        <taxon>Desulfomonile</taxon>
    </lineage>
</organism>
<accession>A0A9D6V0U6</accession>
<comment type="caution">
    <text evidence="1">The sequence shown here is derived from an EMBL/GenBank/DDBJ whole genome shotgun (WGS) entry which is preliminary data.</text>
</comment>
<dbReference type="EMBL" id="JACRDE010000018">
    <property type="protein sequence ID" value="MBI5247961.1"/>
    <property type="molecule type" value="Genomic_DNA"/>
</dbReference>